<keyword evidence="2" id="KW-1185">Reference proteome</keyword>
<evidence type="ECO:0008006" key="3">
    <source>
        <dbReference type="Google" id="ProtNLM"/>
    </source>
</evidence>
<sequence>MTLSLNVEMKDLTSICGFRDRPMTNFLRLELKVLVLTCRLPQRKGNLITVGHFRPPMPRKDEKVWNSIIVGVPQGSCSGPLLEPCCDTALDLSPNMGSHIQAYANDIIVVIRGKDKEGNRNKGKCNSRKITCLGCEH</sequence>
<dbReference type="OrthoDB" id="411871at2759"/>
<evidence type="ECO:0000313" key="1">
    <source>
        <dbReference type="EMBL" id="GBN41355.1"/>
    </source>
</evidence>
<name>A0A4Y2NP99_ARAVE</name>
<comment type="caution">
    <text evidence="1">The sequence shown here is derived from an EMBL/GenBank/DDBJ whole genome shotgun (WGS) entry which is preliminary data.</text>
</comment>
<reference evidence="1 2" key="1">
    <citation type="journal article" date="2019" name="Sci. Rep.">
        <title>Orb-weaving spider Araneus ventricosus genome elucidates the spidroin gene catalogue.</title>
        <authorList>
            <person name="Kono N."/>
            <person name="Nakamura H."/>
            <person name="Ohtoshi R."/>
            <person name="Moran D.A.P."/>
            <person name="Shinohara A."/>
            <person name="Yoshida Y."/>
            <person name="Fujiwara M."/>
            <person name="Mori M."/>
            <person name="Tomita M."/>
            <person name="Arakawa K."/>
        </authorList>
    </citation>
    <scope>NUCLEOTIDE SEQUENCE [LARGE SCALE GENOMIC DNA]</scope>
</reference>
<evidence type="ECO:0000313" key="2">
    <source>
        <dbReference type="Proteomes" id="UP000499080"/>
    </source>
</evidence>
<accession>A0A4Y2NP99</accession>
<dbReference type="EMBL" id="BGPR01009640">
    <property type="protein sequence ID" value="GBN41355.1"/>
    <property type="molecule type" value="Genomic_DNA"/>
</dbReference>
<organism evidence="1 2">
    <name type="scientific">Araneus ventricosus</name>
    <name type="common">Orbweaver spider</name>
    <name type="synonym">Epeira ventricosa</name>
    <dbReference type="NCBI Taxonomy" id="182803"/>
    <lineage>
        <taxon>Eukaryota</taxon>
        <taxon>Metazoa</taxon>
        <taxon>Ecdysozoa</taxon>
        <taxon>Arthropoda</taxon>
        <taxon>Chelicerata</taxon>
        <taxon>Arachnida</taxon>
        <taxon>Araneae</taxon>
        <taxon>Araneomorphae</taxon>
        <taxon>Entelegynae</taxon>
        <taxon>Araneoidea</taxon>
        <taxon>Araneidae</taxon>
        <taxon>Araneus</taxon>
    </lineage>
</organism>
<protein>
    <recommendedName>
        <fullName evidence="3">Reverse transcriptase domain-containing protein</fullName>
    </recommendedName>
</protein>
<gene>
    <name evidence="1" type="ORF">AVEN_214083_1</name>
</gene>
<dbReference type="AlphaFoldDB" id="A0A4Y2NP99"/>
<dbReference type="Proteomes" id="UP000499080">
    <property type="component" value="Unassembled WGS sequence"/>
</dbReference>
<proteinExistence type="predicted"/>